<dbReference type="RefSeq" id="WP_047251762.1">
    <property type="nucleotide sequence ID" value="NZ_CP011367.1"/>
</dbReference>
<gene>
    <name evidence="9" type="ORF">TVD_12785</name>
</gene>
<dbReference type="AlphaFoldDB" id="A0A0G3G4L6"/>
<evidence type="ECO:0000256" key="2">
    <source>
        <dbReference type="ARBA" id="ARBA00005269"/>
    </source>
</evidence>
<evidence type="ECO:0000256" key="5">
    <source>
        <dbReference type="ARBA" id="ARBA00022603"/>
    </source>
</evidence>
<dbReference type="EC" id="2.1.1.171" evidence="3 8"/>
<evidence type="ECO:0000313" key="10">
    <source>
        <dbReference type="Proteomes" id="UP000064201"/>
    </source>
</evidence>
<dbReference type="Proteomes" id="UP000064201">
    <property type="component" value="Chromosome"/>
</dbReference>
<dbReference type="InterPro" id="IPR002052">
    <property type="entry name" value="DNA_methylase_N6_adenine_CS"/>
</dbReference>
<evidence type="ECO:0000256" key="3">
    <source>
        <dbReference type="ARBA" id="ARBA00012141"/>
    </source>
</evidence>
<dbReference type="EMBL" id="CP011367">
    <property type="protein sequence ID" value="AKJ96180.1"/>
    <property type="molecule type" value="Genomic_DNA"/>
</dbReference>
<dbReference type="PANTHER" id="PTHR43542">
    <property type="entry name" value="METHYLTRANSFERASE"/>
    <property type="match status" value="1"/>
</dbReference>
<dbReference type="PIRSF" id="PIRSF004553">
    <property type="entry name" value="CHP00095"/>
    <property type="match status" value="1"/>
</dbReference>
<dbReference type="OrthoDB" id="9803017at2"/>
<dbReference type="CDD" id="cd02440">
    <property type="entry name" value="AdoMet_MTases"/>
    <property type="match status" value="1"/>
</dbReference>
<protein>
    <recommendedName>
        <fullName evidence="4 8">Ribosomal RNA small subunit methyltransferase D</fullName>
        <ecNumber evidence="3 8">2.1.1.171</ecNumber>
    </recommendedName>
</protein>
<dbReference type="STRING" id="106634.TVD_12785"/>
<dbReference type="InterPro" id="IPR029063">
    <property type="entry name" value="SAM-dependent_MTases_sf"/>
</dbReference>
<evidence type="ECO:0000256" key="1">
    <source>
        <dbReference type="ARBA" id="ARBA00002649"/>
    </source>
</evidence>
<organism evidence="9 10">
    <name type="scientific">Thioalkalivibrio versutus</name>
    <dbReference type="NCBI Taxonomy" id="106634"/>
    <lineage>
        <taxon>Bacteria</taxon>
        <taxon>Pseudomonadati</taxon>
        <taxon>Pseudomonadota</taxon>
        <taxon>Gammaproteobacteria</taxon>
        <taxon>Chromatiales</taxon>
        <taxon>Ectothiorhodospiraceae</taxon>
        <taxon>Thioalkalivibrio</taxon>
    </lineage>
</organism>
<dbReference type="PANTHER" id="PTHR43542:SF1">
    <property type="entry name" value="METHYLTRANSFERASE"/>
    <property type="match status" value="1"/>
</dbReference>
<keyword evidence="8" id="KW-0949">S-adenosyl-L-methionine</keyword>
<keyword evidence="10" id="KW-1185">Reference proteome</keyword>
<dbReference type="PROSITE" id="PS00092">
    <property type="entry name" value="N6_MTASE"/>
    <property type="match status" value="1"/>
</dbReference>
<keyword evidence="8" id="KW-0698">rRNA processing</keyword>
<evidence type="ECO:0000256" key="4">
    <source>
        <dbReference type="ARBA" id="ARBA00013682"/>
    </source>
</evidence>
<dbReference type="Gene3D" id="3.40.50.150">
    <property type="entry name" value="Vaccinia Virus protein VP39"/>
    <property type="match status" value="1"/>
</dbReference>
<accession>A0A0G3G4L6</accession>
<dbReference type="PATRIC" id="fig|106634.4.peg.2605"/>
<dbReference type="KEGG" id="tvr:TVD_12785"/>
<dbReference type="InterPro" id="IPR004398">
    <property type="entry name" value="RNA_MeTrfase_RsmD"/>
</dbReference>
<reference evidence="9 10" key="1">
    <citation type="submission" date="2015-04" db="EMBL/GenBank/DDBJ databases">
        <title>Complete Sequence for the Genome of the Thioalkalivibrio versutus D301.</title>
        <authorList>
            <person name="Mu T."/>
            <person name="Zhou J."/>
            <person name="Xu X."/>
        </authorList>
    </citation>
    <scope>NUCLEOTIDE SEQUENCE [LARGE SCALE GENOMIC DNA]</scope>
    <source>
        <strain evidence="9 10">D301</strain>
    </source>
</reference>
<dbReference type="SUPFAM" id="SSF53335">
    <property type="entry name" value="S-adenosyl-L-methionine-dependent methyltransferases"/>
    <property type="match status" value="1"/>
</dbReference>
<keyword evidence="6 8" id="KW-0808">Transferase</keyword>
<dbReference type="Pfam" id="PF03602">
    <property type="entry name" value="Cons_hypoth95"/>
    <property type="match status" value="1"/>
</dbReference>
<evidence type="ECO:0000256" key="6">
    <source>
        <dbReference type="ARBA" id="ARBA00022679"/>
    </source>
</evidence>
<dbReference type="GO" id="GO:0003676">
    <property type="term" value="F:nucleic acid binding"/>
    <property type="evidence" value="ECO:0007669"/>
    <property type="project" value="InterPro"/>
</dbReference>
<comment type="catalytic activity">
    <reaction evidence="7 8">
        <text>guanosine(966) in 16S rRNA + S-adenosyl-L-methionine = N(2)-methylguanosine(966) in 16S rRNA + S-adenosyl-L-homocysteine + H(+)</text>
        <dbReference type="Rhea" id="RHEA:23548"/>
        <dbReference type="Rhea" id="RHEA-COMP:10211"/>
        <dbReference type="Rhea" id="RHEA-COMP:10212"/>
        <dbReference type="ChEBI" id="CHEBI:15378"/>
        <dbReference type="ChEBI" id="CHEBI:57856"/>
        <dbReference type="ChEBI" id="CHEBI:59789"/>
        <dbReference type="ChEBI" id="CHEBI:74269"/>
        <dbReference type="ChEBI" id="CHEBI:74481"/>
        <dbReference type="EC" id="2.1.1.171"/>
    </reaction>
</comment>
<name>A0A0G3G4L6_9GAMM</name>
<keyword evidence="5 8" id="KW-0489">Methyltransferase</keyword>
<evidence type="ECO:0000256" key="8">
    <source>
        <dbReference type="PIRNR" id="PIRNR004553"/>
    </source>
</evidence>
<evidence type="ECO:0000256" key="7">
    <source>
        <dbReference type="ARBA" id="ARBA00048326"/>
    </source>
</evidence>
<dbReference type="NCBIfam" id="TIGR00095">
    <property type="entry name" value="16S rRNA (guanine(966)-N(2))-methyltransferase RsmD"/>
    <property type="match status" value="1"/>
</dbReference>
<sequence length="203" mass="21846">MGRSRRAPAGRSARIRIIGGAWRRRWLPVLGVGGLRPTADALRETLFNWLQPRLPGARVLDLFAGTGALGLEAASRGADSVLLVERDARAAAQLQANCETLGAEQVSVRRDDALRLLAGEPPGGLPFDLVLVDPPFGQGRVAPVLEALRAHDWLHADSRIYVEIESEADLEFLAAGGWEIERERQGGQARALLLARAPVAEAA</sequence>
<comment type="function">
    <text evidence="1 8">Specifically methylates the guanine in position 966 of 16S rRNA in the assembled 30S particle.</text>
</comment>
<comment type="similarity">
    <text evidence="2 8">Belongs to the methyltransferase superfamily. RsmD family.</text>
</comment>
<dbReference type="GO" id="GO:0052913">
    <property type="term" value="F:16S rRNA (guanine(966)-N(2))-methyltransferase activity"/>
    <property type="evidence" value="ECO:0007669"/>
    <property type="project" value="UniProtKB-EC"/>
</dbReference>
<proteinExistence type="inferred from homology"/>
<evidence type="ECO:0000313" key="9">
    <source>
        <dbReference type="EMBL" id="AKJ96180.1"/>
    </source>
</evidence>